<organism evidence="6 7">
    <name type="scientific">Suhomyces tanzawaensis NRRL Y-17324</name>
    <dbReference type="NCBI Taxonomy" id="984487"/>
    <lineage>
        <taxon>Eukaryota</taxon>
        <taxon>Fungi</taxon>
        <taxon>Dikarya</taxon>
        <taxon>Ascomycota</taxon>
        <taxon>Saccharomycotina</taxon>
        <taxon>Pichiomycetes</taxon>
        <taxon>Debaryomycetaceae</taxon>
        <taxon>Suhomyces</taxon>
    </lineage>
</organism>
<name>A0A1E4SGZ9_9ASCO</name>
<keyword evidence="7" id="KW-1185">Reference proteome</keyword>
<evidence type="ECO:0000259" key="5">
    <source>
        <dbReference type="PROSITE" id="PS50002"/>
    </source>
</evidence>
<dbReference type="GeneID" id="30984310"/>
<feature type="region of interest" description="Disordered" evidence="4">
    <location>
        <begin position="189"/>
        <end position="211"/>
    </location>
</feature>
<dbReference type="InterPro" id="IPR056409">
    <property type="entry name" value="Ig_CYK3_C"/>
</dbReference>
<dbReference type="GO" id="GO:0140278">
    <property type="term" value="P:mitotic division septum assembly"/>
    <property type="evidence" value="ECO:0007669"/>
    <property type="project" value="TreeGrafter"/>
</dbReference>
<dbReference type="GO" id="GO:0110085">
    <property type="term" value="C:mitotic actomyosin contractile ring"/>
    <property type="evidence" value="ECO:0007669"/>
    <property type="project" value="TreeGrafter"/>
</dbReference>
<dbReference type="RefSeq" id="XP_020063888.1">
    <property type="nucleotide sequence ID" value="XM_020210174.1"/>
</dbReference>
<dbReference type="PANTHER" id="PTHR46333:SF2">
    <property type="entry name" value="CYTOKINESIS PROTEIN 3"/>
    <property type="match status" value="1"/>
</dbReference>
<dbReference type="SMART" id="SM00326">
    <property type="entry name" value="SH3"/>
    <property type="match status" value="1"/>
</dbReference>
<feature type="region of interest" description="Disordered" evidence="4">
    <location>
        <begin position="265"/>
        <end position="352"/>
    </location>
</feature>
<feature type="compositionally biased region" description="Pro residues" evidence="4">
    <location>
        <begin position="337"/>
        <end position="347"/>
    </location>
</feature>
<accession>A0A1E4SGZ9</accession>
<feature type="region of interest" description="Disordered" evidence="4">
    <location>
        <begin position="223"/>
        <end position="248"/>
    </location>
</feature>
<protein>
    <recommendedName>
        <fullName evidence="5">SH3 domain-containing protein</fullName>
    </recommendedName>
</protein>
<dbReference type="Pfam" id="PF00018">
    <property type="entry name" value="SH3_1"/>
    <property type="match status" value="1"/>
</dbReference>
<feature type="compositionally biased region" description="Basic and acidic residues" evidence="4">
    <location>
        <begin position="312"/>
        <end position="323"/>
    </location>
</feature>
<keyword evidence="3" id="KW-0175">Coiled coil</keyword>
<dbReference type="Pfam" id="PF24584">
    <property type="entry name" value="Ig_CYK3_C"/>
    <property type="match status" value="1"/>
</dbReference>
<dbReference type="STRING" id="984487.A0A1E4SGZ9"/>
<dbReference type="AlphaFoldDB" id="A0A1E4SGZ9"/>
<dbReference type="InterPro" id="IPR036028">
    <property type="entry name" value="SH3-like_dom_sf"/>
</dbReference>
<feature type="domain" description="SH3" evidence="5">
    <location>
        <begin position="4"/>
        <end position="65"/>
    </location>
</feature>
<dbReference type="EMBL" id="KV453913">
    <property type="protein sequence ID" value="ODV78766.1"/>
    <property type="molecule type" value="Genomic_DNA"/>
</dbReference>
<dbReference type="SUPFAM" id="SSF50044">
    <property type="entry name" value="SH3-domain"/>
    <property type="match status" value="1"/>
</dbReference>
<evidence type="ECO:0000256" key="3">
    <source>
        <dbReference type="SAM" id="Coils"/>
    </source>
</evidence>
<feature type="region of interest" description="Disordered" evidence="4">
    <location>
        <begin position="81"/>
        <end position="103"/>
    </location>
</feature>
<feature type="region of interest" description="Disordered" evidence="4">
    <location>
        <begin position="132"/>
        <end position="158"/>
    </location>
</feature>
<dbReference type="PANTHER" id="PTHR46333">
    <property type="entry name" value="CYTOKINESIS PROTEIN 3"/>
    <property type="match status" value="1"/>
</dbReference>
<evidence type="ECO:0000256" key="4">
    <source>
        <dbReference type="SAM" id="MobiDB-lite"/>
    </source>
</evidence>
<feature type="coiled-coil region" evidence="3">
    <location>
        <begin position="404"/>
        <end position="458"/>
    </location>
</feature>
<dbReference type="InterPro" id="IPR052557">
    <property type="entry name" value="CAP/Cytokinesis_protein"/>
</dbReference>
<keyword evidence="1 2" id="KW-0728">SH3 domain</keyword>
<dbReference type="PROSITE" id="PS50002">
    <property type="entry name" value="SH3"/>
    <property type="match status" value="1"/>
</dbReference>
<reference evidence="7" key="1">
    <citation type="submission" date="2016-05" db="EMBL/GenBank/DDBJ databases">
        <title>Comparative genomics of biotechnologically important yeasts.</title>
        <authorList>
            <consortium name="DOE Joint Genome Institute"/>
            <person name="Riley R."/>
            <person name="Haridas S."/>
            <person name="Wolfe K.H."/>
            <person name="Lopes M.R."/>
            <person name="Hittinger C.T."/>
            <person name="Goker M."/>
            <person name="Salamov A."/>
            <person name="Wisecaver J."/>
            <person name="Long T.M."/>
            <person name="Aerts A.L."/>
            <person name="Barry K."/>
            <person name="Choi C."/>
            <person name="Clum A."/>
            <person name="Coughlan A.Y."/>
            <person name="Deshpande S."/>
            <person name="Douglass A.P."/>
            <person name="Hanson S.J."/>
            <person name="Klenk H.-P."/>
            <person name="Labutti K."/>
            <person name="Lapidus A."/>
            <person name="Lindquist E."/>
            <person name="Lipzen A."/>
            <person name="Meier-Kolthoff J.P."/>
            <person name="Ohm R.A."/>
            <person name="Otillar R.P."/>
            <person name="Pangilinan J."/>
            <person name="Peng Y."/>
            <person name="Rokas A."/>
            <person name="Rosa C.A."/>
            <person name="Scheuner C."/>
            <person name="Sibirny A.A."/>
            <person name="Slot J.C."/>
            <person name="Stielow J.B."/>
            <person name="Sun H."/>
            <person name="Kurtzman C.P."/>
            <person name="Blackwell M."/>
            <person name="Grigoriev I.V."/>
            <person name="Jeffries T.W."/>
        </authorList>
    </citation>
    <scope>NUCLEOTIDE SEQUENCE [LARGE SCALE GENOMIC DNA]</scope>
    <source>
        <strain evidence="7">NRRL Y-17324</strain>
    </source>
</reference>
<evidence type="ECO:0000256" key="1">
    <source>
        <dbReference type="ARBA" id="ARBA00022443"/>
    </source>
</evidence>
<proteinExistence type="predicted"/>
<gene>
    <name evidence="6" type="ORF">CANTADRAFT_53184</name>
</gene>
<dbReference type="OrthoDB" id="6129702at2759"/>
<dbReference type="InterPro" id="IPR001452">
    <property type="entry name" value="SH3_domain"/>
</dbReference>
<dbReference type="Gene3D" id="2.30.30.40">
    <property type="entry name" value="SH3 Domains"/>
    <property type="match status" value="1"/>
</dbReference>
<feature type="compositionally biased region" description="Basic and acidic residues" evidence="4">
    <location>
        <begin position="238"/>
        <end position="248"/>
    </location>
</feature>
<sequence length="1005" mass="115895">MPLHPPFKAKTIVSWPGEEDGDLGFMENEVIEVFSIVDESWWSGRLRRNNAEGIFPKDYVEVLPETPASLPHSTSNLLIHTPKQGTPVKDLRSNTPTHYFSKLSPKRTPYADQSFDYDDYDTSYDDRRTIAKKGRSANKLVSSTNHPKHKHSYQHQEEVSRELAREREREIENFKLLQHQHSYQVKKVAAGDKRGLRSSRPHSQAYEPAYHKSASYNDVSAIGGSKGLFNNHTVESFSPERRRGEEDDLDEIARKRAQLELELHQLKQLERSTHKRRSKQVTTPQKKYEPYDPSSNSSYVSEDILSSKKNYHSREDLGKKLTVSDEDDDYELGKRSPSPPPPPPPKHTTPIKSFGYQDDLDNIKSKFVTSRVPFDADDFRFSGGSHSRVPLTDEEIFKLSTAQQEELKNSIKSLQSDVLNLSELSATSAGSFIRHKYEKEMKAEMQAHQDRLKGLSLDDENKQQLVDSVFQDKKKQPNIFKKFLTSKKGSEPNLIERKFQQDEEIDWATLKFDINRMNSLTSHDKQLRTRRIVKEEGKLVIKPLDYISEINTNEIIGEDEGQDHQETDDQIEALKADFGRGFLKIYNFMSNYATASDLNELISDISVKFNSSKLHQLRCVLIHMCKFNIIEEASQISQTKPKLNEVLVKGEATIYQLNYLFKKILDALRIPSELVLGFWKKPNEFYHNEHYIINHCWLSVLHEQQFYMVDLFCFKNGNVCNIRDHPNDFNEFYFLAKPLYMVSTHIPSIIDLQHVIPPIDQNVTFYLPRVYSGFYKSDLSFRNFNNALTRLKDSEFFELELEVPTDVELFSLIKTTKVTTNELSLCQIKWINNRRIAKIKAILPENESIGVLQIFSGPKGLQKHFDNIHELSVVIPLYHTGDYKPCKFVPRFPTVQSQNNDLYIKSPQTNKIVVKNSYNFEILQHPSTGLNTSSAIMNRDFKIVIESPSGKYFKLLKSDPSKPFGSYESNIKCQEVGLYRGLVIGDSGNSWYVFAQWDCVSGTVN</sequence>
<evidence type="ECO:0000256" key="2">
    <source>
        <dbReference type="PROSITE-ProRule" id="PRU00192"/>
    </source>
</evidence>
<evidence type="ECO:0000313" key="6">
    <source>
        <dbReference type="EMBL" id="ODV78766.1"/>
    </source>
</evidence>
<dbReference type="Proteomes" id="UP000094285">
    <property type="component" value="Unassembled WGS sequence"/>
</dbReference>
<evidence type="ECO:0000313" key="7">
    <source>
        <dbReference type="Proteomes" id="UP000094285"/>
    </source>
</evidence>